<proteinExistence type="predicted"/>
<feature type="chain" id="PRO_5016382968" evidence="1">
    <location>
        <begin position="18"/>
        <end position="148"/>
    </location>
</feature>
<name>A0A317T428_9PEZI</name>
<evidence type="ECO:0000313" key="3">
    <source>
        <dbReference type="Proteomes" id="UP000246991"/>
    </source>
</evidence>
<keyword evidence="1" id="KW-0732">Signal</keyword>
<dbReference type="EMBL" id="PYWC01000004">
    <property type="protein sequence ID" value="PWW80186.1"/>
    <property type="molecule type" value="Genomic_DNA"/>
</dbReference>
<evidence type="ECO:0000313" key="2">
    <source>
        <dbReference type="EMBL" id="PWW80186.1"/>
    </source>
</evidence>
<gene>
    <name evidence="2" type="ORF">C7212DRAFT_361157</name>
</gene>
<keyword evidence="3" id="KW-1185">Reference proteome</keyword>
<evidence type="ECO:0000256" key="1">
    <source>
        <dbReference type="SAM" id="SignalP"/>
    </source>
</evidence>
<organism evidence="2 3">
    <name type="scientific">Tuber magnatum</name>
    <name type="common">white Piedmont truffle</name>
    <dbReference type="NCBI Taxonomy" id="42249"/>
    <lineage>
        <taxon>Eukaryota</taxon>
        <taxon>Fungi</taxon>
        <taxon>Dikarya</taxon>
        <taxon>Ascomycota</taxon>
        <taxon>Pezizomycotina</taxon>
        <taxon>Pezizomycetes</taxon>
        <taxon>Pezizales</taxon>
        <taxon>Tuberaceae</taxon>
        <taxon>Tuber</taxon>
    </lineage>
</organism>
<sequence>MCYHACLIFSCGHILLSDLPVMHCRVQVLLTRQAHSLGIALEVQKPEVLERLVSGCQARIMSPDSRNLEHQKRPCDDCLLARMQKIKDQMEFDRLFDFFHGGLRGKFLALESLIGTVEEGTTNRYYTGKERMGIITVGISGVTINEIA</sequence>
<dbReference type="AlphaFoldDB" id="A0A317T428"/>
<comment type="caution">
    <text evidence="2">The sequence shown here is derived from an EMBL/GenBank/DDBJ whole genome shotgun (WGS) entry which is preliminary data.</text>
</comment>
<feature type="signal peptide" evidence="1">
    <location>
        <begin position="1"/>
        <end position="17"/>
    </location>
</feature>
<reference evidence="2 3" key="1">
    <citation type="submission" date="2018-03" db="EMBL/GenBank/DDBJ databases">
        <title>Genomes of Pezizomycetes fungi and the evolution of truffles.</title>
        <authorList>
            <person name="Murat C."/>
            <person name="Payen T."/>
            <person name="Noel B."/>
            <person name="Kuo A."/>
            <person name="Martin F.M."/>
        </authorList>
    </citation>
    <scope>NUCLEOTIDE SEQUENCE [LARGE SCALE GENOMIC DNA]</scope>
    <source>
        <strain evidence="2">091103-1</strain>
    </source>
</reference>
<accession>A0A317T428</accession>
<dbReference type="Proteomes" id="UP000246991">
    <property type="component" value="Unassembled WGS sequence"/>
</dbReference>
<protein>
    <submittedName>
        <fullName evidence="2">Uncharacterized protein</fullName>
    </submittedName>
</protein>
<dbReference type="OrthoDB" id="10354092at2759"/>